<dbReference type="PANTHER" id="PTHR36435">
    <property type="entry name" value="SLR1288 PROTEIN"/>
    <property type="match status" value="1"/>
</dbReference>
<feature type="transmembrane region" description="Helical" evidence="1">
    <location>
        <begin position="183"/>
        <end position="198"/>
    </location>
</feature>
<evidence type="ECO:0000313" key="3">
    <source>
        <dbReference type="EMBL" id="KQL51026.1"/>
    </source>
</evidence>
<dbReference type="EMBL" id="LJJC01000006">
    <property type="protein sequence ID" value="KQL51026.1"/>
    <property type="molecule type" value="Genomic_DNA"/>
</dbReference>
<dbReference type="AlphaFoldDB" id="A0A0Q3WS67"/>
<dbReference type="InterPro" id="IPR003675">
    <property type="entry name" value="Rce1/LyrA-like_dom"/>
</dbReference>
<keyword evidence="1" id="KW-1133">Transmembrane helix</keyword>
<dbReference type="PANTHER" id="PTHR36435:SF6">
    <property type="entry name" value="ABORTIVE INFECTION PROTEIN"/>
    <property type="match status" value="1"/>
</dbReference>
<dbReference type="GO" id="GO:0080120">
    <property type="term" value="P:CAAX-box protein maturation"/>
    <property type="evidence" value="ECO:0007669"/>
    <property type="project" value="UniProtKB-ARBA"/>
</dbReference>
<gene>
    <name evidence="3" type="ORF">AN964_18540</name>
</gene>
<feature type="transmembrane region" description="Helical" evidence="1">
    <location>
        <begin position="7"/>
        <end position="27"/>
    </location>
</feature>
<organism evidence="3 4">
    <name type="scientific">Heyndrickxia shackletonii</name>
    <dbReference type="NCBI Taxonomy" id="157838"/>
    <lineage>
        <taxon>Bacteria</taxon>
        <taxon>Bacillati</taxon>
        <taxon>Bacillota</taxon>
        <taxon>Bacilli</taxon>
        <taxon>Bacillales</taxon>
        <taxon>Bacillaceae</taxon>
        <taxon>Heyndrickxia</taxon>
    </lineage>
</organism>
<accession>A0A0Q3WS67</accession>
<dbReference type="RefSeq" id="WP_055741324.1">
    <property type="nucleotide sequence ID" value="NZ_JAAIWL010000050.1"/>
</dbReference>
<keyword evidence="1" id="KW-0472">Membrane</keyword>
<evidence type="ECO:0000256" key="1">
    <source>
        <dbReference type="SAM" id="Phobius"/>
    </source>
</evidence>
<keyword evidence="4" id="KW-1185">Reference proteome</keyword>
<dbReference type="OrthoDB" id="2194912at2"/>
<proteinExistence type="predicted"/>
<name>A0A0Q3WS67_9BACI</name>
<dbReference type="GO" id="GO:0004175">
    <property type="term" value="F:endopeptidase activity"/>
    <property type="evidence" value="ECO:0007669"/>
    <property type="project" value="UniProtKB-ARBA"/>
</dbReference>
<feature type="transmembrane region" description="Helical" evidence="1">
    <location>
        <begin position="47"/>
        <end position="65"/>
    </location>
</feature>
<feature type="transmembrane region" description="Helical" evidence="1">
    <location>
        <begin position="86"/>
        <end position="109"/>
    </location>
</feature>
<dbReference type="Proteomes" id="UP000051888">
    <property type="component" value="Unassembled WGS sequence"/>
</dbReference>
<feature type="domain" description="CAAX prenyl protease 2/Lysostaphin resistance protein A-like" evidence="2">
    <location>
        <begin position="128"/>
        <end position="216"/>
    </location>
</feature>
<evidence type="ECO:0000313" key="4">
    <source>
        <dbReference type="Proteomes" id="UP000051888"/>
    </source>
</evidence>
<feature type="transmembrane region" description="Helical" evidence="1">
    <location>
        <begin position="160"/>
        <end position="177"/>
    </location>
</feature>
<dbReference type="Pfam" id="PF02517">
    <property type="entry name" value="Rce1-like"/>
    <property type="match status" value="1"/>
</dbReference>
<evidence type="ECO:0000259" key="2">
    <source>
        <dbReference type="Pfam" id="PF02517"/>
    </source>
</evidence>
<protein>
    <submittedName>
        <fullName evidence="3">Abortive infection protein</fullName>
    </submittedName>
</protein>
<sequence length="247" mass="27950">MKKEYGYILITYIVMQLSGIIGVPLVLMLGIKAFHIPYNQMKLLASPYWIIISFIAALIIVLLILKKAEYNRRDDRTIPLPLGKSIGWAIGGIFLAFFAQYIAAIIEHLLGVKAGSENTQRIIDLIENFPLVVIVSSIVGPILEEIVFRKIIFGTLNKRFSFFFSAVISSIIFGLAHLEPVHLILYSAMGFTFAFLYYKTKRIMVSIIAHVMMNTIVVTVQILNRENIQKIIENYDKVHSFIGGFFG</sequence>
<comment type="caution">
    <text evidence="3">The sequence shown here is derived from an EMBL/GenBank/DDBJ whole genome shotgun (WGS) entry which is preliminary data.</text>
</comment>
<feature type="transmembrane region" description="Helical" evidence="1">
    <location>
        <begin position="129"/>
        <end position="148"/>
    </location>
</feature>
<dbReference type="STRING" id="157838.AN964_18540"/>
<reference evidence="3 4" key="1">
    <citation type="submission" date="2015-09" db="EMBL/GenBank/DDBJ databases">
        <title>Genome sequencing project for genomic taxonomy and phylogenomics of Bacillus-like bacteria.</title>
        <authorList>
            <person name="Liu B."/>
            <person name="Wang J."/>
            <person name="Zhu Y."/>
            <person name="Liu G."/>
            <person name="Chen Q."/>
            <person name="Chen Z."/>
            <person name="Lan J."/>
            <person name="Che J."/>
            <person name="Ge C."/>
            <person name="Shi H."/>
            <person name="Pan Z."/>
            <person name="Liu X."/>
        </authorList>
    </citation>
    <scope>NUCLEOTIDE SEQUENCE [LARGE SCALE GENOMIC DNA]</scope>
    <source>
        <strain evidence="3 4">LMG 18435</strain>
    </source>
</reference>
<keyword evidence="1" id="KW-0812">Transmembrane</keyword>
<dbReference type="PATRIC" id="fig|157838.3.peg.4118"/>
<dbReference type="InterPro" id="IPR052710">
    <property type="entry name" value="CAAX_protease"/>
</dbReference>